<dbReference type="Gene3D" id="2.30.29.30">
    <property type="entry name" value="Pleckstrin-homology domain (PH domain)/Phosphotyrosine-binding domain (PTB)"/>
    <property type="match status" value="1"/>
</dbReference>
<evidence type="ECO:0000259" key="1">
    <source>
        <dbReference type="PROSITE" id="PS50003"/>
    </source>
</evidence>
<dbReference type="Proteomes" id="UP001142489">
    <property type="component" value="Unassembled WGS sequence"/>
</dbReference>
<dbReference type="AlphaFoldDB" id="A0A9Q0Y7Q8"/>
<proteinExistence type="predicted"/>
<dbReference type="EMBL" id="JAPFRF010000001">
    <property type="protein sequence ID" value="KAJ7345785.1"/>
    <property type="molecule type" value="Genomic_DNA"/>
</dbReference>
<dbReference type="PROSITE" id="PS50003">
    <property type="entry name" value="PH_DOMAIN"/>
    <property type="match status" value="1"/>
</dbReference>
<dbReference type="SUPFAM" id="SSF50729">
    <property type="entry name" value="PH domain-like"/>
    <property type="match status" value="1"/>
</dbReference>
<name>A0A9Q0Y7Q8_9SAUR</name>
<dbReference type="InterPro" id="IPR011993">
    <property type="entry name" value="PH-like_dom_sf"/>
</dbReference>
<organism evidence="2 3">
    <name type="scientific">Phrynocephalus forsythii</name>
    <dbReference type="NCBI Taxonomy" id="171643"/>
    <lineage>
        <taxon>Eukaryota</taxon>
        <taxon>Metazoa</taxon>
        <taxon>Chordata</taxon>
        <taxon>Craniata</taxon>
        <taxon>Vertebrata</taxon>
        <taxon>Euteleostomi</taxon>
        <taxon>Lepidosauria</taxon>
        <taxon>Squamata</taxon>
        <taxon>Bifurcata</taxon>
        <taxon>Unidentata</taxon>
        <taxon>Episquamata</taxon>
        <taxon>Toxicofera</taxon>
        <taxon>Iguania</taxon>
        <taxon>Acrodonta</taxon>
        <taxon>Agamidae</taxon>
        <taxon>Agaminae</taxon>
        <taxon>Phrynocephalus</taxon>
    </lineage>
</organism>
<gene>
    <name evidence="2" type="ORF">JRQ81_001735</name>
</gene>
<evidence type="ECO:0000313" key="3">
    <source>
        <dbReference type="Proteomes" id="UP001142489"/>
    </source>
</evidence>
<feature type="domain" description="PH" evidence="1">
    <location>
        <begin position="40"/>
        <end position="89"/>
    </location>
</feature>
<feature type="non-terminal residue" evidence="2">
    <location>
        <position position="89"/>
    </location>
</feature>
<comment type="caution">
    <text evidence="2">The sequence shown here is derived from an EMBL/GenBank/DDBJ whole genome shotgun (WGS) entry which is preliminary data.</text>
</comment>
<reference evidence="2" key="1">
    <citation type="journal article" date="2023" name="DNA Res.">
        <title>Chromosome-level genome assembly of Phrynocephalus forsythii using third-generation DNA sequencing and Hi-C analysis.</title>
        <authorList>
            <person name="Qi Y."/>
            <person name="Zhao W."/>
            <person name="Zhao Y."/>
            <person name="Niu C."/>
            <person name="Cao S."/>
            <person name="Zhang Y."/>
        </authorList>
    </citation>
    <scope>NUCLEOTIDE SEQUENCE</scope>
    <source>
        <tissue evidence="2">Muscle</tissue>
    </source>
</reference>
<keyword evidence="3" id="KW-1185">Reference proteome</keyword>
<evidence type="ECO:0000313" key="2">
    <source>
        <dbReference type="EMBL" id="KAJ7345785.1"/>
    </source>
</evidence>
<sequence>SKSMILPDSLKVTEPKSCHRRNHSQHNLTLPEFISSLEQTVIKEGYLLRAKIADGGKKIRKNWTTSWLVLTGQKIEFYKEPKQPAVANL</sequence>
<dbReference type="InterPro" id="IPR001849">
    <property type="entry name" value="PH_domain"/>
</dbReference>
<accession>A0A9Q0Y7Q8</accession>
<protein>
    <recommendedName>
        <fullName evidence="1">PH domain-containing protein</fullName>
    </recommendedName>
</protein>
<feature type="non-terminal residue" evidence="2">
    <location>
        <position position="1"/>
    </location>
</feature>
<dbReference type="OrthoDB" id="79452at2759"/>